<dbReference type="GO" id="GO:0050661">
    <property type="term" value="F:NADP binding"/>
    <property type="evidence" value="ECO:0007669"/>
    <property type="project" value="InterPro"/>
</dbReference>
<sequence>MAFSSFSFPHSTPLFPPAATVETYLRDYASHFHLRSHIHFNTSVEDISYDGEKWVMVTAPTSADGMTPQTQHQTRHFDLLFVCNGHYSVPRYPSTPGLESWLLSRCASHSVFYRNPSISGAPFSLGKSHKVLVIGGGPSGQDIVADLHGIVGCVIHSASTHPATHEGQDRLEPTLRRHGRPTRFLEVTTGKGKVEFEGGIVEDNIDYCIVATGYQVSFPFFKAQSVSRYLINSLPPSPPPLPQELYNTTYGVFPLVRHIFPFPFSDSGSTPPSPTLAFLGLLVRVAPFPLVEAQARAALSAFARPDRIDWTRESTGIMERYRTLKSQLGLEDKAAADRQSEAQIQKAWCRF</sequence>
<gene>
    <name evidence="5" type="ORF">NLJ89_g5338</name>
</gene>
<dbReference type="InterPro" id="IPR050346">
    <property type="entry name" value="FMO-like"/>
</dbReference>
<protein>
    <recommendedName>
        <fullName evidence="7">Flavin-containing monooxygenase</fullName>
    </recommendedName>
</protein>
<dbReference type="OrthoDB" id="66881at2759"/>
<dbReference type="EMBL" id="JANKHO010000494">
    <property type="protein sequence ID" value="KAJ3509220.1"/>
    <property type="molecule type" value="Genomic_DNA"/>
</dbReference>
<evidence type="ECO:0000256" key="2">
    <source>
        <dbReference type="ARBA" id="ARBA00022630"/>
    </source>
</evidence>
<evidence type="ECO:0000313" key="6">
    <source>
        <dbReference type="Proteomes" id="UP001148786"/>
    </source>
</evidence>
<name>A0A9W8MVP4_9AGAR</name>
<comment type="similarity">
    <text evidence="1">Belongs to the FMO family.</text>
</comment>
<evidence type="ECO:0000256" key="3">
    <source>
        <dbReference type="ARBA" id="ARBA00022827"/>
    </source>
</evidence>
<evidence type="ECO:0000256" key="4">
    <source>
        <dbReference type="ARBA" id="ARBA00023002"/>
    </source>
</evidence>
<reference evidence="5" key="1">
    <citation type="submission" date="2022-07" db="EMBL/GenBank/DDBJ databases">
        <title>Genome Sequence of Agrocybe chaxingu.</title>
        <authorList>
            <person name="Buettner E."/>
        </authorList>
    </citation>
    <scope>NUCLEOTIDE SEQUENCE</scope>
    <source>
        <strain evidence="5">MP-N11</strain>
    </source>
</reference>
<dbReference type="GO" id="GO:0004499">
    <property type="term" value="F:N,N-dimethylaniline monooxygenase activity"/>
    <property type="evidence" value="ECO:0007669"/>
    <property type="project" value="InterPro"/>
</dbReference>
<evidence type="ECO:0008006" key="7">
    <source>
        <dbReference type="Google" id="ProtNLM"/>
    </source>
</evidence>
<evidence type="ECO:0000256" key="1">
    <source>
        <dbReference type="ARBA" id="ARBA00009183"/>
    </source>
</evidence>
<dbReference type="PANTHER" id="PTHR23023">
    <property type="entry name" value="DIMETHYLANILINE MONOOXYGENASE"/>
    <property type="match status" value="1"/>
</dbReference>
<dbReference type="AlphaFoldDB" id="A0A9W8MVP4"/>
<organism evidence="5 6">
    <name type="scientific">Agrocybe chaxingu</name>
    <dbReference type="NCBI Taxonomy" id="84603"/>
    <lineage>
        <taxon>Eukaryota</taxon>
        <taxon>Fungi</taxon>
        <taxon>Dikarya</taxon>
        <taxon>Basidiomycota</taxon>
        <taxon>Agaricomycotina</taxon>
        <taxon>Agaricomycetes</taxon>
        <taxon>Agaricomycetidae</taxon>
        <taxon>Agaricales</taxon>
        <taxon>Agaricineae</taxon>
        <taxon>Strophariaceae</taxon>
        <taxon>Agrocybe</taxon>
    </lineage>
</organism>
<dbReference type="Gene3D" id="3.50.50.60">
    <property type="entry name" value="FAD/NAD(P)-binding domain"/>
    <property type="match status" value="2"/>
</dbReference>
<keyword evidence="2" id="KW-0285">Flavoprotein</keyword>
<comment type="caution">
    <text evidence="5">The sequence shown here is derived from an EMBL/GenBank/DDBJ whole genome shotgun (WGS) entry which is preliminary data.</text>
</comment>
<keyword evidence="4" id="KW-0560">Oxidoreductase</keyword>
<evidence type="ECO:0000313" key="5">
    <source>
        <dbReference type="EMBL" id="KAJ3509220.1"/>
    </source>
</evidence>
<keyword evidence="3" id="KW-0274">FAD</keyword>
<dbReference type="InterPro" id="IPR020946">
    <property type="entry name" value="Flavin_mOase-like"/>
</dbReference>
<dbReference type="Pfam" id="PF00743">
    <property type="entry name" value="FMO-like"/>
    <property type="match status" value="1"/>
</dbReference>
<dbReference type="InterPro" id="IPR036188">
    <property type="entry name" value="FAD/NAD-bd_sf"/>
</dbReference>
<dbReference type="GO" id="GO:0050660">
    <property type="term" value="F:flavin adenine dinucleotide binding"/>
    <property type="evidence" value="ECO:0007669"/>
    <property type="project" value="InterPro"/>
</dbReference>
<keyword evidence="6" id="KW-1185">Reference proteome</keyword>
<dbReference type="Proteomes" id="UP001148786">
    <property type="component" value="Unassembled WGS sequence"/>
</dbReference>
<proteinExistence type="inferred from homology"/>
<dbReference type="SUPFAM" id="SSF51905">
    <property type="entry name" value="FAD/NAD(P)-binding domain"/>
    <property type="match status" value="2"/>
</dbReference>
<accession>A0A9W8MVP4</accession>